<feature type="compositionally biased region" description="Polar residues" evidence="1">
    <location>
        <begin position="21"/>
        <end position="34"/>
    </location>
</feature>
<reference evidence="4 5" key="3">
    <citation type="journal article" date="2013" name="Genome Biol.">
        <title>Assembly of a phased diploid Candida albicans genome facilitates allele-specific measurements and provides a simple model for repeat and indel structure.</title>
        <authorList>
            <person name="Muzzey D."/>
            <person name="Schwartz K."/>
            <person name="Weissman J.S."/>
            <person name="Sherlock G."/>
        </authorList>
    </citation>
    <scope>NUCLEOTIDE SEQUENCE [LARGE SCALE GENOMIC DNA]</scope>
    <source>
        <strain evidence="5">SC5314 / ATCC MYA-2876</strain>
    </source>
</reference>
<dbReference type="PANTHER" id="PTHR36169:SF1">
    <property type="entry name" value="ACETATE KINASE EUTQ"/>
    <property type="match status" value="1"/>
</dbReference>
<dbReference type="AlphaFoldDB" id="A0A1D8PPY1"/>
<dbReference type="PANTHER" id="PTHR36169">
    <property type="entry name" value="ETHANOLAMINE UTILIZATION PROTEIN EUTQ"/>
    <property type="match status" value="1"/>
</dbReference>
<dbReference type="VEuPathDB" id="FungiDB:C6_02620C_A"/>
<dbReference type="OrthoDB" id="4985585at2759"/>
<keyword evidence="5" id="KW-1185">Reference proteome</keyword>
<dbReference type="CDD" id="cd02228">
    <property type="entry name" value="cupin_EutQ"/>
    <property type="match status" value="1"/>
</dbReference>
<evidence type="ECO:0000256" key="1">
    <source>
        <dbReference type="SAM" id="MobiDB-lite"/>
    </source>
</evidence>
<dbReference type="RefSeq" id="XP_719096.2">
    <property type="nucleotide sequence ID" value="XM_714003.2"/>
</dbReference>
<sequence>MPLLYKPAAEGKDVKPAQIPSPGNNSFLEDTFTSDAPKDKQISCGFYRQEKGEPLVYTYDCDEMKIIVEVSGEFTLTDETGKKVSAKPGDVFYFSKGTTITFESTDYALAFFTGLRPNGAA</sequence>
<dbReference type="SUPFAM" id="SSF51182">
    <property type="entry name" value="RmlC-like cupins"/>
    <property type="match status" value="1"/>
</dbReference>
<proteinExistence type="predicted"/>
<dbReference type="InterPro" id="IPR008579">
    <property type="entry name" value="UGlyAH_Cupin_dom"/>
</dbReference>
<dbReference type="GeneID" id="3639211"/>
<accession>A0A1D8PPY1</accession>
<dbReference type="InterPro" id="IPR011051">
    <property type="entry name" value="RmlC_Cupin_sf"/>
</dbReference>
<dbReference type="eggNOG" id="ENOG502S3HA">
    <property type="taxonomic scope" value="Eukaryota"/>
</dbReference>
<dbReference type="Proteomes" id="UP000000559">
    <property type="component" value="Chromosome 6"/>
</dbReference>
<dbReference type="KEGG" id="cal:CAALFM_C602620CA"/>
<dbReference type="STRING" id="237561.A0A1D8PPY1"/>
<dbReference type="InterPro" id="IPR010424">
    <property type="entry name" value="EutQ"/>
</dbReference>
<reference evidence="4 5" key="2">
    <citation type="journal article" date="2007" name="Genome Biol.">
        <title>Assembly of the Candida albicans genome into sixteen supercontigs aligned on the eight chromosomes.</title>
        <authorList>
            <person name="van het Hoog M."/>
            <person name="Rast T.J."/>
            <person name="Martchenko M."/>
            <person name="Grindle S."/>
            <person name="Dignard D."/>
            <person name="Hogues H."/>
            <person name="Cuomo C."/>
            <person name="Berriman M."/>
            <person name="Scherer S."/>
            <person name="Magee B.B."/>
            <person name="Whiteway M."/>
            <person name="Chibana H."/>
            <person name="Nantel A."/>
            <person name="Magee P.T."/>
        </authorList>
    </citation>
    <scope>GENOME REANNOTATION</scope>
    <source>
        <strain evidence="5">SC5314 / ATCC MYA-2876</strain>
    </source>
</reference>
<dbReference type="EMBL" id="CP017628">
    <property type="protein sequence ID" value="AOW30195.1"/>
    <property type="molecule type" value="Genomic_DNA"/>
</dbReference>
<reference evidence="4 5" key="1">
    <citation type="journal article" date="2004" name="Proc. Natl. Acad. Sci. U.S.A.">
        <title>The diploid genome sequence of Candida albicans.</title>
        <authorList>
            <person name="Jones T."/>
            <person name="Federspiel N.A."/>
            <person name="Chibana H."/>
            <person name="Dungan J."/>
            <person name="Kalman S."/>
            <person name="Magee B.B."/>
            <person name="Newport G."/>
            <person name="Thorstenson Y.R."/>
            <person name="Agabian N."/>
            <person name="Magee P.T."/>
            <person name="Davis R.W."/>
            <person name="Scherer S."/>
        </authorList>
    </citation>
    <scope>NUCLEOTIDE SEQUENCE [LARGE SCALE GENOMIC DNA]</scope>
    <source>
        <strain evidence="5">SC5314 / ATCC MYA-2876</strain>
    </source>
</reference>
<protein>
    <recommendedName>
        <fullName evidence="2">(S)-ureidoglycine aminohydrolase cupin domain-containing protein</fullName>
    </recommendedName>
</protein>
<evidence type="ECO:0000313" key="4">
    <source>
        <dbReference type="EMBL" id="AOW30195.1"/>
    </source>
</evidence>
<gene>
    <name evidence="4" type="ordered locus">CAALFM_C602620CA</name>
    <name evidence="3" type="ordered locus">orf19.12978</name>
</gene>
<evidence type="ECO:0000259" key="2">
    <source>
        <dbReference type="Pfam" id="PF05899"/>
    </source>
</evidence>
<evidence type="ECO:0000313" key="5">
    <source>
        <dbReference type="Proteomes" id="UP000000559"/>
    </source>
</evidence>
<feature type="domain" description="(S)-ureidoglycine aminohydrolase cupin" evidence="2">
    <location>
        <begin position="39"/>
        <end position="105"/>
    </location>
</feature>
<name>A0A1D8PPY1_CANAL</name>
<organism evidence="4 5">
    <name type="scientific">Candida albicans (strain SC5314 / ATCC MYA-2876)</name>
    <name type="common">Yeast</name>
    <dbReference type="NCBI Taxonomy" id="237561"/>
    <lineage>
        <taxon>Eukaryota</taxon>
        <taxon>Fungi</taxon>
        <taxon>Dikarya</taxon>
        <taxon>Ascomycota</taxon>
        <taxon>Saccharomycotina</taxon>
        <taxon>Pichiomycetes</taxon>
        <taxon>Debaryomycetaceae</taxon>
        <taxon>Candida/Lodderomyces clade</taxon>
        <taxon>Candida</taxon>
    </lineage>
</organism>
<feature type="region of interest" description="Disordered" evidence="1">
    <location>
        <begin position="1"/>
        <end position="36"/>
    </location>
</feature>
<dbReference type="CGD" id="CAL0000173955">
    <property type="gene designation" value="orf19.12978"/>
</dbReference>
<evidence type="ECO:0000313" key="3">
    <source>
        <dbReference type="CGD" id="CAL0000173955"/>
    </source>
</evidence>
<dbReference type="Pfam" id="PF05899">
    <property type="entry name" value="Cupin_3"/>
    <property type="match status" value="1"/>
</dbReference>
<dbReference type="InterPro" id="IPR014710">
    <property type="entry name" value="RmlC-like_jellyroll"/>
</dbReference>
<dbReference type="InParanoid" id="A0A1D8PPY1"/>
<dbReference type="SMR" id="A0A1D8PPY1"/>
<dbReference type="Gene3D" id="2.60.120.10">
    <property type="entry name" value="Jelly Rolls"/>
    <property type="match status" value="1"/>
</dbReference>